<organism evidence="3">
    <name type="scientific">Klebsiella sp. 1303/50</name>
    <dbReference type="NCBI Taxonomy" id="1336497"/>
    <lineage>
        <taxon>Bacteria</taxon>
        <taxon>Pseudomonadati</taxon>
        <taxon>Pseudomonadota</taxon>
        <taxon>Gammaproteobacteria</taxon>
        <taxon>Enterobacterales</taxon>
        <taxon>Enterobacteriaceae</taxon>
        <taxon>Klebsiella/Raoultella group</taxon>
        <taxon>Klebsiella</taxon>
    </lineage>
</organism>
<evidence type="ECO:0000313" key="3">
    <source>
        <dbReference type="EMBL" id="BAT23940.1"/>
    </source>
</evidence>
<dbReference type="Gene3D" id="3.40.50.2000">
    <property type="entry name" value="Glycogen Phosphorylase B"/>
    <property type="match status" value="2"/>
</dbReference>
<dbReference type="Pfam" id="PF00534">
    <property type="entry name" value="Glycos_transf_1"/>
    <property type="match status" value="1"/>
</dbReference>
<feature type="compositionally biased region" description="Low complexity" evidence="1">
    <location>
        <begin position="308"/>
        <end position="322"/>
    </location>
</feature>
<gene>
    <name evidence="3" type="primary">rfaG</name>
</gene>
<dbReference type="InterPro" id="IPR001296">
    <property type="entry name" value="Glyco_trans_1"/>
</dbReference>
<sequence>MDMLHLSARPDARTVVTYHSDIVKQKRLMKLYQPLQERFLASVDCIVASSPNYVASSQTLKKYQDKTVVIPFGLEQHDVQHDPQRVAHWRETVGDNFFLFVGAFRYYKGLHILLDAAERSRLPVVIVGGGPLEAEVRREAQQRGLSNVVFTGMLNDEDKYILFQLCRGVVFPSHLRSEAFGITLLEGARFARPLISCEIGTGTSFINQDKVNGCVIPPNDSQALVEAMNELWHNDETASRYGENSRRRFEEMFTADHMIDAYVNLYTTLLEANPEASYPRRCGGGQRVSVDSSDYQSLPRDPAPGPAAAPAGDTSGPTPHSSARSDRSRWRPARSPRLLPPLSAQYAWCRWHTASPCRSSPGRRVYARPAAAPADRGTATGGRFRRSSWWCLCGRSARSGLPAPAAYRCHSPA</sequence>
<dbReference type="AlphaFoldDB" id="A0A0P0YS54"/>
<proteinExistence type="predicted"/>
<evidence type="ECO:0000256" key="1">
    <source>
        <dbReference type="SAM" id="MobiDB-lite"/>
    </source>
</evidence>
<evidence type="ECO:0000259" key="2">
    <source>
        <dbReference type="Pfam" id="PF00534"/>
    </source>
</evidence>
<dbReference type="PANTHER" id="PTHR12526">
    <property type="entry name" value="GLYCOSYLTRANSFERASE"/>
    <property type="match status" value="1"/>
</dbReference>
<feature type="region of interest" description="Disordered" evidence="1">
    <location>
        <begin position="277"/>
        <end position="336"/>
    </location>
</feature>
<dbReference type="SUPFAM" id="SSF53756">
    <property type="entry name" value="UDP-Glycosyltransferase/glycogen phosphorylase"/>
    <property type="match status" value="1"/>
</dbReference>
<dbReference type="GO" id="GO:1901135">
    <property type="term" value="P:carbohydrate derivative metabolic process"/>
    <property type="evidence" value="ECO:0007669"/>
    <property type="project" value="UniProtKB-ARBA"/>
</dbReference>
<dbReference type="GO" id="GO:0016757">
    <property type="term" value="F:glycosyltransferase activity"/>
    <property type="evidence" value="ECO:0007669"/>
    <property type="project" value="UniProtKB-KW"/>
</dbReference>
<reference evidence="3" key="1">
    <citation type="submission" date="2014-04" db="EMBL/GenBank/DDBJ databases">
        <authorList>
            <person name="Harrison E."/>
        </authorList>
    </citation>
    <scope>NUCLEOTIDE SEQUENCE</scope>
    <source>
        <strain evidence="3">1303/50</strain>
    </source>
</reference>
<dbReference type="PANTHER" id="PTHR12526:SF627">
    <property type="entry name" value="D-RHAMNOSYLTRANSFERASE WBPZ"/>
    <property type="match status" value="1"/>
</dbReference>
<accession>A0A0P0YS54</accession>
<name>A0A0P0YS54_9ENTR</name>
<keyword evidence="3" id="KW-0328">Glycosyltransferase</keyword>
<keyword evidence="3" id="KW-0808">Transferase</keyword>
<reference evidence="3" key="2">
    <citation type="journal article" date="2015" name="Sci. Rep.">
        <title>Genetic analysis of capsular polysaccharide synthesis gene clusters in 79 capsular types of Klebsiella spp.</title>
        <authorList>
            <person name="Pan Y.J."/>
            <person name="Lin T.L."/>
            <person name="Chen C.T."/>
            <person name="Chen Y.Y."/>
            <person name="Hsieh P.F."/>
            <person name="Hsu C.R."/>
            <person name="Wu M.C."/>
            <person name="Wang J.T."/>
        </authorList>
    </citation>
    <scope>NUCLEOTIDE SEQUENCE</scope>
    <source>
        <strain evidence="3">1303/50</strain>
    </source>
</reference>
<protein>
    <submittedName>
        <fullName evidence="3">Mannosyltransferase</fullName>
    </submittedName>
</protein>
<feature type="domain" description="Glycosyl transferase family 1" evidence="2">
    <location>
        <begin position="93"/>
        <end position="248"/>
    </location>
</feature>
<dbReference type="EMBL" id="AB924587">
    <property type="protein sequence ID" value="BAT23940.1"/>
    <property type="molecule type" value="Genomic_DNA"/>
</dbReference>